<dbReference type="EMBL" id="JOKJ01000016">
    <property type="protein sequence ID" value="KEQ06412.1"/>
    <property type="molecule type" value="Genomic_DNA"/>
</dbReference>
<evidence type="ECO:0000313" key="3">
    <source>
        <dbReference type="Proteomes" id="UP000052167"/>
    </source>
</evidence>
<reference evidence="2 3" key="1">
    <citation type="submission" date="2014-06" db="EMBL/GenBank/DDBJ databases">
        <title>Rhizobium pelagicum/R2-400B4.</title>
        <authorList>
            <person name="Kimes N.E."/>
            <person name="Lopez-Perez M."/>
        </authorList>
    </citation>
    <scope>NUCLEOTIDE SEQUENCE [LARGE SCALE GENOMIC DNA]</scope>
    <source>
        <strain evidence="2 3">R2-400B4</strain>
    </source>
</reference>
<comment type="caution">
    <text evidence="2">The sequence shown here is derived from an EMBL/GenBank/DDBJ whole genome shotgun (WGS) entry which is preliminary data.</text>
</comment>
<dbReference type="AlphaFoldDB" id="A0A922P2S9"/>
<gene>
    <name evidence="2" type="ORF">GV68_07015</name>
</gene>
<sequence>MAPVGSAHQITGDHMENETTSFSSLLYFSALDTIGRKEVLRAQVDVLGTSIIEKNMSLPCGDNSTGTLARRDRRSPPVNPRWMLSNNRRNSRRASKEADNRRSRFFLMVCHAY</sequence>
<evidence type="ECO:0000313" key="2">
    <source>
        <dbReference type="EMBL" id="KEQ06412.1"/>
    </source>
</evidence>
<keyword evidence="3" id="KW-1185">Reference proteome</keyword>
<accession>A0A922P2S9</accession>
<proteinExistence type="predicted"/>
<protein>
    <submittedName>
        <fullName evidence="2">Uncharacterized protein</fullName>
    </submittedName>
</protein>
<dbReference type="Proteomes" id="UP000052167">
    <property type="component" value="Unassembled WGS sequence"/>
</dbReference>
<evidence type="ECO:0000256" key="1">
    <source>
        <dbReference type="SAM" id="MobiDB-lite"/>
    </source>
</evidence>
<feature type="region of interest" description="Disordered" evidence="1">
    <location>
        <begin position="58"/>
        <end position="99"/>
    </location>
</feature>
<organism evidence="2 3">
    <name type="scientific">Pseudorhizobium pelagicum</name>
    <dbReference type="NCBI Taxonomy" id="1509405"/>
    <lineage>
        <taxon>Bacteria</taxon>
        <taxon>Pseudomonadati</taxon>
        <taxon>Pseudomonadota</taxon>
        <taxon>Alphaproteobacteria</taxon>
        <taxon>Hyphomicrobiales</taxon>
        <taxon>Rhizobiaceae</taxon>
        <taxon>Rhizobium/Agrobacterium group</taxon>
        <taxon>Pseudorhizobium</taxon>
    </lineage>
</organism>
<name>A0A922P2S9_9HYPH</name>